<dbReference type="EMBL" id="JACXXP010000014">
    <property type="protein sequence ID" value="MBD3905411.1"/>
    <property type="molecule type" value="Genomic_DNA"/>
</dbReference>
<evidence type="ECO:0000313" key="2">
    <source>
        <dbReference type="EMBL" id="MCC9036864.1"/>
    </source>
</evidence>
<comment type="caution">
    <text evidence="2">The sequence shown here is derived from an EMBL/GenBank/DDBJ whole genome shotgun (WGS) entry which is preliminary data.</text>
</comment>
<dbReference type="RefSeq" id="WP_191179903.1">
    <property type="nucleotide sequence ID" value="NZ_JACXXP010000014.1"/>
</dbReference>
<reference evidence="3" key="2">
    <citation type="submission" date="2023-07" db="EMBL/GenBank/DDBJ databases">
        <title>Description of novel Chryseobacterium sp. strain C-2.</title>
        <authorList>
            <person name="Saticioglu I.B."/>
        </authorList>
    </citation>
    <scope>NUCLEOTIDE SEQUENCE [LARGE SCALE GENOMIC DNA]</scope>
    <source>
        <strain evidence="3">C-2</strain>
    </source>
</reference>
<dbReference type="EMBL" id="JAJJML010000001">
    <property type="protein sequence ID" value="MCC9036864.1"/>
    <property type="molecule type" value="Genomic_DNA"/>
</dbReference>
<dbReference type="Proteomes" id="UP000603715">
    <property type="component" value="Unassembled WGS sequence"/>
</dbReference>
<evidence type="ECO:0000313" key="4">
    <source>
        <dbReference type="Proteomes" id="UP001107960"/>
    </source>
</evidence>
<protein>
    <submittedName>
        <fullName evidence="2">Uncharacterized protein</fullName>
    </submittedName>
</protein>
<evidence type="ECO:0000313" key="1">
    <source>
        <dbReference type="EMBL" id="MBD3905411.1"/>
    </source>
</evidence>
<dbReference type="Proteomes" id="UP001107960">
    <property type="component" value="Unassembled WGS sequence"/>
</dbReference>
<reference evidence="2" key="1">
    <citation type="submission" date="2021-11" db="EMBL/GenBank/DDBJ databases">
        <title>Description of novel Chryseobacterium species.</title>
        <authorList>
            <person name="Saticioglu I.B."/>
            <person name="Ay H."/>
            <person name="Altun S."/>
            <person name="Duman M."/>
        </authorList>
    </citation>
    <scope>NUCLEOTIDE SEQUENCE</scope>
    <source>
        <strain evidence="2">C-39</strain>
    </source>
</reference>
<name>A0A9Q3YTI4_9FLAO</name>
<organism evidence="2 4">
    <name type="scientific">Chryseobacterium muglaense</name>
    <dbReference type="NCBI Taxonomy" id="2893752"/>
    <lineage>
        <taxon>Bacteria</taxon>
        <taxon>Pseudomonadati</taxon>
        <taxon>Bacteroidota</taxon>
        <taxon>Flavobacteriia</taxon>
        <taxon>Flavobacteriales</taxon>
        <taxon>Weeksellaceae</taxon>
        <taxon>Chryseobacterium group</taxon>
        <taxon>Chryseobacterium</taxon>
    </lineage>
</organism>
<keyword evidence="3" id="KW-1185">Reference proteome</keyword>
<gene>
    <name evidence="1" type="ORF">IEW27_12540</name>
    <name evidence="2" type="ORF">LNP80_21890</name>
</gene>
<evidence type="ECO:0000313" key="3">
    <source>
        <dbReference type="Proteomes" id="UP000603715"/>
    </source>
</evidence>
<proteinExistence type="predicted"/>
<accession>A0A9Q3YTI4</accession>
<sequence>MYKKGGEFEIIAIDFLENIFKELGYEITRKRIQNSGSQDGYDDLIEIVDNKFRSYTIYSECKDYSSKPSYLQAIEKIPHIISTHKNIDLLLFISPYQDFSNTNENSKVEGFYQVINDVCPVEFLVPESFVEEYFTLYPDLYKKIYGKSIVALPAEERVELLKRFEKLIFSSRNLKRIVIEEEDRTQFILKNTNDEFHIGRNFRRFQQRNRYILENPDYYINLEDYLNSSEFGVVVLGNPGYGKSEELRNFSVTLWESREVNQKIPKFQSLKNFSTDTVIENLLPKDYKHIFDLVVIFDGLDEVHNIIDFTNKLRNFISDKEALIKKNRIKFVISCRTSIYNKCIKDLGNLEVCFLNEVTEGAAARFLLNKYNLDLRVVSGFNFFKYRDILENPFYLKLLGNHYKNSGKVLLNKSRLIEKYVEYRLDEDEIKKFRNDISFDKSEILETSKKIALAMESMQKTSISQSEITYLCGKRLDLFKNPFLEESIEKDIWSFEHKNIQEYFVAKVLAGLEFDEIIYLLRIDEKINKIHPTWINVIFFLLNLDLKDHTYNQLVNWISKYDFQFIFAADPIRISDDIKIKCLHQLFEENCVKNTLWIDDSFEIGIFGNVEENVNYLINNAKDKNLHTRARISAVNLLSQMSYSSKQSSEIKQLILMIFDEFEIDMDDNLYFLQESIGLIKNAGLKNDLVFYQEIFDKVKPYDYKEIVDALINSIPEELLESNLDYFLDILKKSIRENQWNYISKTRNIISRKESIFATFKKINNVQPLLKIYSFLIDRHKNDDIRESLIKDFLLHLQNVFSGDIKIKNYLVNIISDAVVGDKIRYYEDDLLIDLVKSCSISKEVFDKIFCLFSGNYSQKSFLAEIIEEDSFPQIVQKYNESNLNDDFINGFRNIMVNRDVDLTILFEKAIEGNTKFRFDEKIDKEEIAARYQLYSTNQQREFDVLFDNYQLQKQINEIFRFKKKKQLSFKDMANFFSTYHNNEALRKIVTNNARELLGKILGKIIGANGSLNLVDLPAYIEACDLTIMISIKNVLPKDNEHITISSQQVEFIKNWCMANTERVNTAYEKYMSNGTLWNDEDSLIFKTIYHFQRYFKFDLSEEIILNMIWVQSFKNNLSLDFIPENFPKDKVDKRIIDNANSTTEISSLYSYLYYLKENQIDLGVIEIDIKQLTRDSLLSNDDYYPTKFIELLYSDDINFLQELTDFKYLKPKRYFIDSILNLLAKQGKYEFVATYLSKNYDNLINTNVMEEANIIKNLIMINNALGFKKLLKLVMQNPEQYVNIDNHFHNATWQRYSNINSIDDLISILNVSMLNYDKEKINRSHYSPIRISTEAIVNICNNQDSKICESVLIKLNELDLNKIIAFGGDLFYINKLKKDVQEIFLNHKSTPYSPKKAHRFIRDNEHIFFT</sequence>
<reference evidence="1" key="3">
    <citation type="submission" date="2024-05" db="EMBL/GenBank/DDBJ databases">
        <title>Description of novel Chryseobacterium sp. strain C-2.</title>
        <authorList>
            <person name="Saticioglu I.B."/>
        </authorList>
    </citation>
    <scope>NUCLEOTIDE SEQUENCE</scope>
    <source>
        <strain evidence="1">C-2</strain>
    </source>
</reference>